<reference evidence="3 4" key="1">
    <citation type="submission" date="2019-05" db="EMBL/GenBank/DDBJ databases">
        <title>Nakamurella sp. N5BH11, whole genome shotgun sequence.</title>
        <authorList>
            <person name="Tuo L."/>
        </authorList>
    </citation>
    <scope>NUCLEOTIDE SEQUENCE [LARGE SCALE GENOMIC DNA]</scope>
    <source>
        <strain evidence="3 4">N5BH11</strain>
    </source>
</reference>
<organism evidence="3 4">
    <name type="scientific">Nakamurella flava</name>
    <dbReference type="NCBI Taxonomy" id="2576308"/>
    <lineage>
        <taxon>Bacteria</taxon>
        <taxon>Bacillati</taxon>
        <taxon>Actinomycetota</taxon>
        <taxon>Actinomycetes</taxon>
        <taxon>Nakamurellales</taxon>
        <taxon>Nakamurellaceae</taxon>
        <taxon>Nakamurella</taxon>
    </lineage>
</organism>
<sequence>MAAADDDESDDRPTVPVAAVDSKRRQRRRVWTIYGVTAVVAFVLAATVTVPGWQRTVVLGAVVLGVVGMAAVKPLIKRAPRSADGDEDRPNWIYGMGGPPTVLVGNLIRSAGPQRGGFWALVATGVAAVFVVSPVLLALDAGLRIRRARKVADQSATLPVSEPPNPRP</sequence>
<feature type="transmembrane region" description="Helical" evidence="2">
    <location>
        <begin position="118"/>
        <end position="139"/>
    </location>
</feature>
<feature type="compositionally biased region" description="Acidic residues" evidence="1">
    <location>
        <begin position="1"/>
        <end position="10"/>
    </location>
</feature>
<keyword evidence="2" id="KW-0812">Transmembrane</keyword>
<dbReference type="EMBL" id="SZZH01000007">
    <property type="protein sequence ID" value="TKV56333.1"/>
    <property type="molecule type" value="Genomic_DNA"/>
</dbReference>
<evidence type="ECO:0000313" key="4">
    <source>
        <dbReference type="Proteomes" id="UP000306985"/>
    </source>
</evidence>
<evidence type="ECO:0000313" key="3">
    <source>
        <dbReference type="EMBL" id="TKV56333.1"/>
    </source>
</evidence>
<proteinExistence type="predicted"/>
<keyword evidence="4" id="KW-1185">Reference proteome</keyword>
<evidence type="ECO:0000256" key="1">
    <source>
        <dbReference type="SAM" id="MobiDB-lite"/>
    </source>
</evidence>
<comment type="caution">
    <text evidence="3">The sequence shown here is derived from an EMBL/GenBank/DDBJ whole genome shotgun (WGS) entry which is preliminary data.</text>
</comment>
<dbReference type="AlphaFoldDB" id="A0A4U6Q8Y5"/>
<dbReference type="RefSeq" id="WP_137451602.1">
    <property type="nucleotide sequence ID" value="NZ_SZZH01000007.1"/>
</dbReference>
<dbReference type="Proteomes" id="UP000306985">
    <property type="component" value="Unassembled WGS sequence"/>
</dbReference>
<feature type="transmembrane region" description="Helical" evidence="2">
    <location>
        <begin position="56"/>
        <end position="72"/>
    </location>
</feature>
<accession>A0A4U6Q8Y5</accession>
<name>A0A4U6Q8Y5_9ACTN</name>
<feature type="region of interest" description="Disordered" evidence="1">
    <location>
        <begin position="1"/>
        <end position="21"/>
    </location>
</feature>
<evidence type="ECO:0000256" key="2">
    <source>
        <dbReference type="SAM" id="Phobius"/>
    </source>
</evidence>
<gene>
    <name evidence="3" type="ORF">FDO65_20440</name>
</gene>
<keyword evidence="2" id="KW-1133">Transmembrane helix</keyword>
<keyword evidence="2" id="KW-0472">Membrane</keyword>
<feature type="transmembrane region" description="Helical" evidence="2">
    <location>
        <begin position="31"/>
        <end position="50"/>
    </location>
</feature>
<protein>
    <submittedName>
        <fullName evidence="3">Uncharacterized protein</fullName>
    </submittedName>
</protein>